<sequence>MEDLNKYVAIYKEQLDKGDILVAYNELVKFVMKLRTEFIKGLSDKYSFTGILHGYMDYTYFYYSNVFLKTKKLKLGLVLNHLEMRFEVWLLGNTKPIQKKYWELSKSTKWNNDKDEMPAYSILEAVLVENPDFNNLAKLTEQIEAKMITTSEEILNYLKTLN</sequence>
<reference evidence="3" key="1">
    <citation type="submission" date="2014-11" db="EMBL/GenBank/DDBJ databases">
        <title>Genome sequencing of Roseivirga sp. D-25.</title>
        <authorList>
            <person name="Selvaratnam C."/>
            <person name="Thevarajoo S."/>
            <person name="Goh K.M."/>
            <person name="Eee R."/>
            <person name="Chan K.-G."/>
            <person name="Chong C.S."/>
        </authorList>
    </citation>
    <scope>NUCLEOTIDE SEQUENCE [LARGE SCALE GENOMIC DNA]</scope>
    <source>
        <strain evidence="3">D-25</strain>
    </source>
</reference>
<dbReference type="AlphaFoldDB" id="A0A0L8AKY4"/>
<dbReference type="OrthoDB" id="9816011at2"/>
<feature type="domain" description="DUF7000" evidence="1">
    <location>
        <begin position="4"/>
        <end position="158"/>
    </location>
</feature>
<gene>
    <name evidence="2" type="ORF">OB69_08660</name>
</gene>
<comment type="caution">
    <text evidence="2">The sequence shown here is derived from an EMBL/GenBank/DDBJ whole genome shotgun (WGS) entry which is preliminary data.</text>
</comment>
<dbReference type="InterPro" id="IPR054269">
    <property type="entry name" value="DUF7000"/>
</dbReference>
<organism evidence="2 3">
    <name type="scientific">Roseivirga seohaensis subsp. aquiponti</name>
    <dbReference type="NCBI Taxonomy" id="1566026"/>
    <lineage>
        <taxon>Bacteria</taxon>
        <taxon>Pseudomonadati</taxon>
        <taxon>Bacteroidota</taxon>
        <taxon>Cytophagia</taxon>
        <taxon>Cytophagales</taxon>
        <taxon>Roseivirgaceae</taxon>
        <taxon>Roseivirga</taxon>
    </lineage>
</organism>
<evidence type="ECO:0000313" key="3">
    <source>
        <dbReference type="Proteomes" id="UP000036908"/>
    </source>
</evidence>
<protein>
    <recommendedName>
        <fullName evidence="1">DUF7000 domain-containing protein</fullName>
    </recommendedName>
</protein>
<dbReference type="EMBL" id="JSVA01000009">
    <property type="protein sequence ID" value="KOF02906.1"/>
    <property type="molecule type" value="Genomic_DNA"/>
</dbReference>
<name>A0A0L8AKY4_9BACT</name>
<accession>A0A0L8AKY4</accession>
<dbReference type="Pfam" id="PF22526">
    <property type="entry name" value="DUF7000"/>
    <property type="match status" value="1"/>
</dbReference>
<proteinExistence type="predicted"/>
<dbReference type="Proteomes" id="UP000036908">
    <property type="component" value="Unassembled WGS sequence"/>
</dbReference>
<dbReference type="PATRIC" id="fig|1566026.4.peg.3565"/>
<evidence type="ECO:0000259" key="1">
    <source>
        <dbReference type="Pfam" id="PF22526"/>
    </source>
</evidence>
<keyword evidence="3" id="KW-1185">Reference proteome</keyword>
<evidence type="ECO:0000313" key="2">
    <source>
        <dbReference type="EMBL" id="KOF02906.1"/>
    </source>
</evidence>